<dbReference type="FunFam" id="3.40.50.300:FF:000183">
    <property type="entry name" value="ABC transporter ATP-binding protein yjjK"/>
    <property type="match status" value="1"/>
</dbReference>
<evidence type="ECO:0000256" key="7">
    <source>
        <dbReference type="ARBA" id="ARBA00022801"/>
    </source>
</evidence>
<accession>A0A4Q1KE65</accession>
<keyword evidence="3 12" id="KW-0820">tRNA-binding</keyword>
<dbReference type="HAMAP" id="MF_00847">
    <property type="entry name" value="EttA"/>
    <property type="match status" value="1"/>
</dbReference>
<keyword evidence="9 12" id="KW-0810">Translation regulation</keyword>
<protein>
    <recommendedName>
        <fullName evidence="12">Energy-dependent translational throttle protein EttA</fullName>
        <ecNumber evidence="12">3.6.1.-</ecNumber>
    </recommendedName>
    <alternativeName>
        <fullName evidence="12">Translational regulatory factor EttA</fullName>
    </alternativeName>
</protein>
<dbReference type="FunFam" id="3.40.50.300:FF:000011">
    <property type="entry name" value="Putative ABC transporter ATP-binding component"/>
    <property type="match status" value="1"/>
</dbReference>
<dbReference type="InterPro" id="IPR003439">
    <property type="entry name" value="ABC_transporter-like_ATP-bd"/>
</dbReference>
<feature type="binding site" evidence="12">
    <location>
        <begin position="361"/>
        <end position="368"/>
    </location>
    <ligand>
        <name>ATP</name>
        <dbReference type="ChEBI" id="CHEBI:30616"/>
        <label>2</label>
    </ligand>
</feature>
<evidence type="ECO:0000256" key="3">
    <source>
        <dbReference type="ARBA" id="ARBA00022555"/>
    </source>
</evidence>
<keyword evidence="6 12" id="KW-0547">Nucleotide-binding</keyword>
<dbReference type="GO" id="GO:0016887">
    <property type="term" value="F:ATP hydrolysis activity"/>
    <property type="evidence" value="ECO:0007669"/>
    <property type="project" value="UniProtKB-UniRule"/>
</dbReference>
<dbReference type="Proteomes" id="UP000290958">
    <property type="component" value="Unassembled WGS sequence"/>
</dbReference>
<evidence type="ECO:0000256" key="5">
    <source>
        <dbReference type="ARBA" id="ARBA00022737"/>
    </source>
</evidence>
<dbReference type="Pfam" id="PF12848">
    <property type="entry name" value="ABC_tran_Xtn"/>
    <property type="match status" value="1"/>
</dbReference>
<feature type="region of interest" description="PtIM" evidence="12">
    <location>
        <begin position="247"/>
        <end position="327"/>
    </location>
</feature>
<dbReference type="OrthoDB" id="7457053at2"/>
<evidence type="ECO:0000256" key="11">
    <source>
        <dbReference type="ARBA" id="ARBA00022917"/>
    </source>
</evidence>
<dbReference type="PROSITE" id="PS50893">
    <property type="entry name" value="ABC_TRANSPORTER_2"/>
    <property type="match status" value="2"/>
</dbReference>
<keyword evidence="4 12" id="KW-0699">rRNA-binding</keyword>
<dbReference type="AlphaFoldDB" id="A0A4Q1KE65"/>
<comment type="subunit">
    <text evidence="12">Monomer. Probably contacts ribosomal proteins L1, L5, L33 and S7, the 16S and 23S rRNA and the P-site containing tRNA(fMet).</text>
</comment>
<evidence type="ECO:0000256" key="4">
    <source>
        <dbReference type="ARBA" id="ARBA00022730"/>
    </source>
</evidence>
<sequence>MSGAQYAYVMKGMTKSFPGAQKPVLNNINLQFYFGAKIGIVGPNGAGKSTLMKIMAGIDTDFTGEAWPGENITVGYLAQEPELDPTKTVLENVKDGARDIADKLDRFNEISMIMADPPEDVDFDALMTEMGELQEHIDAVDGWTLDNQLEIAMEALRCPPGDWSVESLSGGEKRRIALTRLLIQKPSILLLDEPTNHLDAESVEWLENHLKEYHGAVLMITHDRYFLDNVVGWILEIDRGKYYPYEGNYSTYLEKKSKRLEQEEREESGRQKAIKEELEWIRQGPKGRQTKSKARISKFEQLVAAQENRAPGKAQIVIQVPERLGGKVIEVKNISKAFGDKLLFEDLSFTLPPGGIVGVIGPNGAGKSTLFKILTGKEKPDSGSIEIGSTVHLGFVDQSRDHLDGSKNVWEEISDGLDYMKVNGFDMSTRAYVGAFNFKGQDQQKNVGKLSGGERNRVHMAKMLKTGGNVLLLDEPTNDLDVETLGALEDAIENFAGCAVVISHDRFFLDRLATHILAFEGNSHVEWFEGNFDAYEEDKRRRLGDAADRPTSLAYKKLTR</sequence>
<dbReference type="GO" id="GO:0019843">
    <property type="term" value="F:rRNA binding"/>
    <property type="evidence" value="ECO:0007669"/>
    <property type="project" value="UniProtKB-UniRule"/>
</dbReference>
<dbReference type="GO" id="GO:0045900">
    <property type="term" value="P:negative regulation of translational elongation"/>
    <property type="evidence" value="ECO:0007669"/>
    <property type="project" value="UniProtKB-UniRule"/>
</dbReference>
<comment type="subcellular location">
    <subcellularLocation>
        <location evidence="12">Cytoplasm</location>
    </subcellularLocation>
    <text evidence="12">Associates with ribosomes and polysomes.</text>
</comment>
<dbReference type="InterPro" id="IPR003593">
    <property type="entry name" value="AAA+_ATPase"/>
</dbReference>
<organism evidence="14 15">
    <name type="scientific">Sphingobium fluviale</name>
    <dbReference type="NCBI Taxonomy" id="2506423"/>
    <lineage>
        <taxon>Bacteria</taxon>
        <taxon>Pseudomonadati</taxon>
        <taxon>Pseudomonadota</taxon>
        <taxon>Alphaproteobacteria</taxon>
        <taxon>Sphingomonadales</taxon>
        <taxon>Sphingomonadaceae</taxon>
        <taxon>Sphingobium</taxon>
    </lineage>
</organism>
<dbReference type="NCBIfam" id="NF008775">
    <property type="entry name" value="PRK11819.1"/>
    <property type="match status" value="1"/>
</dbReference>
<keyword evidence="11 12" id="KW-0648">Protein biosynthesis</keyword>
<dbReference type="GO" id="GO:0006412">
    <property type="term" value="P:translation"/>
    <property type="evidence" value="ECO:0007669"/>
    <property type="project" value="UniProtKB-KW"/>
</dbReference>
<comment type="domain">
    <text evidence="12">The P-site tRNA interaction motif (PtIM domain) probably interacts with the P-site tRNA(fMet) as well as the 23S rRNA.</text>
</comment>
<evidence type="ECO:0000256" key="9">
    <source>
        <dbReference type="ARBA" id="ARBA00022845"/>
    </source>
</evidence>
<dbReference type="InterPro" id="IPR022374">
    <property type="entry name" value="EttA"/>
</dbReference>
<evidence type="ECO:0000313" key="15">
    <source>
        <dbReference type="Proteomes" id="UP000290958"/>
    </source>
</evidence>
<dbReference type="CDD" id="cd03221">
    <property type="entry name" value="ABCF_EF-3"/>
    <property type="match status" value="2"/>
</dbReference>
<keyword evidence="2 12" id="KW-0963">Cytoplasm</keyword>
<dbReference type="Gene3D" id="3.40.50.300">
    <property type="entry name" value="P-loop containing nucleotide triphosphate hydrolases"/>
    <property type="match status" value="2"/>
</dbReference>
<dbReference type="GO" id="GO:0043022">
    <property type="term" value="F:ribosome binding"/>
    <property type="evidence" value="ECO:0007669"/>
    <property type="project" value="UniProtKB-UniRule"/>
</dbReference>
<dbReference type="EC" id="3.6.1.-" evidence="12"/>
<dbReference type="SUPFAM" id="SSF52540">
    <property type="entry name" value="P-loop containing nucleoside triphosphate hydrolases"/>
    <property type="match status" value="2"/>
</dbReference>
<keyword evidence="15" id="KW-1185">Reference proteome</keyword>
<keyword evidence="5 12" id="KW-0677">Repeat</keyword>
<keyword evidence="7 12" id="KW-0378">Hydrolase</keyword>
<dbReference type="GO" id="GO:0000049">
    <property type="term" value="F:tRNA binding"/>
    <property type="evidence" value="ECO:0007669"/>
    <property type="project" value="UniProtKB-UniRule"/>
</dbReference>
<feature type="domain" description="ABC transporter" evidence="13">
    <location>
        <begin position="8"/>
        <end position="264"/>
    </location>
</feature>
<evidence type="ECO:0000256" key="10">
    <source>
        <dbReference type="ARBA" id="ARBA00022884"/>
    </source>
</evidence>
<name>A0A4Q1KE65_9SPHN</name>
<evidence type="ECO:0000256" key="2">
    <source>
        <dbReference type="ARBA" id="ARBA00022490"/>
    </source>
</evidence>
<feature type="domain" description="ABC transporter" evidence="13">
    <location>
        <begin position="329"/>
        <end position="546"/>
    </location>
</feature>
<dbReference type="SMART" id="SM00382">
    <property type="entry name" value="AAA"/>
    <property type="match status" value="2"/>
</dbReference>
<comment type="similarity">
    <text evidence="1 12">Belongs to the ABC transporter superfamily. ABCF family. Translational throttle EttA subfamily.</text>
</comment>
<reference evidence="15" key="1">
    <citation type="submission" date="2019-01" db="EMBL/GenBank/DDBJ databases">
        <title>Cytophagaceae bacterium strain CAR-16.</title>
        <authorList>
            <person name="Chen W.-M."/>
        </authorList>
    </citation>
    <scope>NUCLEOTIDE SEQUENCE [LARGE SCALE GENOMIC DNA]</scope>
    <source>
        <strain evidence="15">CHR27</strain>
    </source>
</reference>
<comment type="function">
    <text evidence="12">A translation factor that gates the progression of the 70S ribosomal initiation complex (IC, containing tRNA(fMet) in the P-site) into the translation elongation cycle by using a mechanism sensitive to the ATP/ADP ratio. Binds to the 70S ribosome E-site where it modulates the state of the translating ribosome during subunit translocation. ATP hydrolysis probably frees it from the ribosome, which can enter the elongation phase.</text>
</comment>
<evidence type="ECO:0000256" key="8">
    <source>
        <dbReference type="ARBA" id="ARBA00022840"/>
    </source>
</evidence>
<comment type="caution">
    <text evidence="12">Lacks conserved residue(s) required for the propagation of feature annotation.</text>
</comment>
<gene>
    <name evidence="12 14" type="primary">ettA</name>
    <name evidence="14" type="ORF">EQG66_12265</name>
</gene>
<dbReference type="PANTHER" id="PTHR43858">
    <property type="entry name" value="ENERGY-DEPENDENT TRANSLATIONAL THROTTLE PROTEIN ETTA"/>
    <property type="match status" value="1"/>
</dbReference>
<feature type="binding site" evidence="12">
    <location>
        <begin position="42"/>
        <end position="49"/>
    </location>
    <ligand>
        <name>ATP</name>
        <dbReference type="ChEBI" id="CHEBI:30616"/>
        <label>1</label>
    </ligand>
</feature>
<dbReference type="GO" id="GO:0005524">
    <property type="term" value="F:ATP binding"/>
    <property type="evidence" value="ECO:0007669"/>
    <property type="project" value="UniProtKB-UniRule"/>
</dbReference>
<dbReference type="PANTHER" id="PTHR43858:SF1">
    <property type="entry name" value="ABC TRANSPORTER-RELATED PROTEIN"/>
    <property type="match status" value="1"/>
</dbReference>
<comment type="catalytic activity">
    <reaction evidence="12">
        <text>ATP + H2O = ADP + phosphate + H(+)</text>
        <dbReference type="Rhea" id="RHEA:13065"/>
        <dbReference type="ChEBI" id="CHEBI:15377"/>
        <dbReference type="ChEBI" id="CHEBI:15378"/>
        <dbReference type="ChEBI" id="CHEBI:30616"/>
        <dbReference type="ChEBI" id="CHEBI:43474"/>
        <dbReference type="ChEBI" id="CHEBI:456216"/>
    </reaction>
</comment>
<comment type="domain">
    <text evidence="12">The arm domain is inserted in the first ABC transporter domain. Probably contacts ribosomal protein L1.</text>
</comment>
<dbReference type="InterPro" id="IPR032781">
    <property type="entry name" value="ABC_tran_Xtn"/>
</dbReference>
<evidence type="ECO:0000256" key="6">
    <source>
        <dbReference type="ARBA" id="ARBA00022741"/>
    </source>
</evidence>
<evidence type="ECO:0000256" key="1">
    <source>
        <dbReference type="ARBA" id="ARBA00005868"/>
    </source>
</evidence>
<dbReference type="RefSeq" id="WP_129404883.1">
    <property type="nucleotide sequence ID" value="NZ_SBKP01000013.1"/>
</dbReference>
<dbReference type="NCBIfam" id="TIGR03719">
    <property type="entry name" value="ABC_ABC_ChvD"/>
    <property type="match status" value="1"/>
</dbReference>
<dbReference type="EMBL" id="SBKP01000013">
    <property type="protein sequence ID" value="RXR27240.1"/>
    <property type="molecule type" value="Genomic_DNA"/>
</dbReference>
<keyword evidence="10 12" id="KW-0694">RNA-binding</keyword>
<proteinExistence type="inferred from homology"/>
<evidence type="ECO:0000256" key="12">
    <source>
        <dbReference type="HAMAP-Rule" id="MF_00847"/>
    </source>
</evidence>
<dbReference type="Pfam" id="PF00005">
    <property type="entry name" value="ABC_tran"/>
    <property type="match status" value="2"/>
</dbReference>
<dbReference type="InterPro" id="IPR027417">
    <property type="entry name" value="P-loop_NTPase"/>
</dbReference>
<evidence type="ECO:0000313" key="14">
    <source>
        <dbReference type="EMBL" id="RXR27240.1"/>
    </source>
</evidence>
<evidence type="ECO:0000259" key="13">
    <source>
        <dbReference type="PROSITE" id="PS50893"/>
    </source>
</evidence>
<keyword evidence="8 12" id="KW-0067">ATP-binding</keyword>
<dbReference type="GO" id="GO:0005737">
    <property type="term" value="C:cytoplasm"/>
    <property type="evidence" value="ECO:0007669"/>
    <property type="project" value="UniProtKB-SubCell"/>
</dbReference>
<comment type="caution">
    <text evidence="14">The sequence shown here is derived from an EMBL/GenBank/DDBJ whole genome shotgun (WGS) entry which is preliminary data.</text>
</comment>